<dbReference type="AlphaFoldDB" id="A0A2C9D4G8"/>
<feature type="compositionally biased region" description="Basic residues" evidence="1">
    <location>
        <begin position="27"/>
        <end position="36"/>
    </location>
</feature>
<protein>
    <recommendedName>
        <fullName evidence="2">DUF4365 domain-containing protein</fullName>
    </recommendedName>
</protein>
<name>A0A2C9D4G8_9HYPH</name>
<accession>A0A2C9D4G8</accession>
<organism evidence="3 4">
    <name type="scientific">Hartmannibacter diazotrophicus</name>
    <dbReference type="NCBI Taxonomy" id="1482074"/>
    <lineage>
        <taxon>Bacteria</taxon>
        <taxon>Pseudomonadati</taxon>
        <taxon>Pseudomonadota</taxon>
        <taxon>Alphaproteobacteria</taxon>
        <taxon>Hyphomicrobiales</taxon>
        <taxon>Pleomorphomonadaceae</taxon>
        <taxon>Hartmannibacter</taxon>
    </lineage>
</organism>
<evidence type="ECO:0000313" key="3">
    <source>
        <dbReference type="EMBL" id="SON55227.1"/>
    </source>
</evidence>
<dbReference type="Proteomes" id="UP000223606">
    <property type="component" value="Chromosome 1"/>
</dbReference>
<evidence type="ECO:0000259" key="2">
    <source>
        <dbReference type="Pfam" id="PF14280"/>
    </source>
</evidence>
<dbReference type="RefSeq" id="WP_099555769.1">
    <property type="nucleotide sequence ID" value="NZ_LT960614.1"/>
</dbReference>
<gene>
    <name evidence="3" type="ORF">HDIA_1686</name>
</gene>
<dbReference type="EMBL" id="LT960614">
    <property type="protein sequence ID" value="SON55227.1"/>
    <property type="molecule type" value="Genomic_DNA"/>
</dbReference>
<sequence>MASEQSVSRMKRVSKTGQVRSASAPGKQRRLPIRKRTNAIERKGVAHVRTVVEDANCVFKEIDRASDYGHDAFVLLVDDEEVTPMEIALQIKAGRSFCRAKTCKFSATRAQLTFWARHPFTTLGVVYDPDAECAWWVDLREEARSHSSGTAGKTVTFSKQDWNRFDGHGFEKVLLPTLLGEPPRINLETALAWAVDADSGTHDLGTRVLLARFRRETETWEAIFREFRRRGSNASFSVYRGLVRIMGHADEGYFSDEVPWSIRSPRQAEVMSFGKAEVVALLHFVDDRGFERGSSGYGLFAIIPSLIDGLKILCEIANDGNISDEIRNHATLLLAIHTDDPQWWSLWLRKRPVSVDPPQL</sequence>
<feature type="domain" description="DUF4365" evidence="2">
    <location>
        <begin position="41"/>
        <end position="161"/>
    </location>
</feature>
<feature type="region of interest" description="Disordered" evidence="1">
    <location>
        <begin position="1"/>
        <end position="36"/>
    </location>
</feature>
<dbReference type="KEGG" id="hdi:HDIA_1686"/>
<reference evidence="4" key="1">
    <citation type="submission" date="2017-09" db="EMBL/GenBank/DDBJ databases">
        <title>Genome sequence of Nannocystis excedens DSM 71.</title>
        <authorList>
            <person name="Blom J."/>
        </authorList>
    </citation>
    <scope>NUCLEOTIDE SEQUENCE [LARGE SCALE GENOMIC DNA]</scope>
    <source>
        <strain evidence="4">type strain: E19</strain>
    </source>
</reference>
<dbReference type="Pfam" id="PF14280">
    <property type="entry name" value="DUF4365"/>
    <property type="match status" value="1"/>
</dbReference>
<evidence type="ECO:0000256" key="1">
    <source>
        <dbReference type="SAM" id="MobiDB-lite"/>
    </source>
</evidence>
<evidence type="ECO:0000313" key="4">
    <source>
        <dbReference type="Proteomes" id="UP000223606"/>
    </source>
</evidence>
<dbReference type="OrthoDB" id="789223at2"/>
<dbReference type="InterPro" id="IPR025375">
    <property type="entry name" value="DUF4365"/>
</dbReference>
<keyword evidence="4" id="KW-1185">Reference proteome</keyword>
<proteinExistence type="predicted"/>